<dbReference type="PANTHER" id="PTHR12558:SF13">
    <property type="entry name" value="CELL DIVISION CYCLE PROTEIN 27 HOMOLOG"/>
    <property type="match status" value="1"/>
</dbReference>
<dbReference type="Proteomes" id="UP000288096">
    <property type="component" value="Unassembled WGS sequence"/>
</dbReference>
<keyword evidence="1" id="KW-0802">TPR repeat</keyword>
<evidence type="ECO:0000313" key="3">
    <source>
        <dbReference type="EMBL" id="GBC60107.1"/>
    </source>
</evidence>
<feature type="repeat" description="TPR" evidence="1">
    <location>
        <begin position="45"/>
        <end position="78"/>
    </location>
</feature>
<dbReference type="Pfam" id="PF12895">
    <property type="entry name" value="ANAPC3"/>
    <property type="match status" value="1"/>
</dbReference>
<feature type="repeat" description="TPR" evidence="1">
    <location>
        <begin position="11"/>
        <end position="44"/>
    </location>
</feature>
<dbReference type="EMBL" id="BEXT01000001">
    <property type="protein sequence ID" value="GBC60107.1"/>
    <property type="molecule type" value="Genomic_DNA"/>
</dbReference>
<sequence>MLTLPSRGGAESAELLEGVAQYRQENYEEAIELFIRARAVEPESSTAAFLLGLSYKQTLKYHKALPHLEDAVRLKPRIRDAVVELAYICLQLEKTEAAAEWIAVAEAEEIFPPRIAFLKGLLFQKQGQTEAAVSAFEKARRLDPSMTQSAEYNIALSYMKGRKLREAEARLRSAIQYDPQSDLATFARRYQDLLARRIRMEKPLRLTFAMFGQYDTNVVLRPSDSQSAGTITDEASPALATNLRVDYVPLLNSPWLFNAQYSYYGRLHKKHSTSHDIITNSVYAAPGYNFGEFSVSLASRYTHALLRDPSYKHYSDGLSVGPVIRTLFGNNHIFEAYAGYVYTEYIESPLTPEEDRDSNSFDTYLSWLWLFRENAFLNLRYEFTDEGADGANWDNQSHRISASATIPVIDKLNLQLNGDTRLQNFDNKHTTLGKTRRDKIYQLSSGLNWEFLNNTLLVLQYNYTRADSNLSVYDYDRHIYSLGIEMKF</sequence>
<protein>
    <recommendedName>
        <fullName evidence="2">Surface lipoprotein assembly modifier C-terminal domain-containing protein</fullName>
    </recommendedName>
</protein>
<dbReference type="SMART" id="SM00028">
    <property type="entry name" value="TPR"/>
    <property type="match status" value="4"/>
</dbReference>
<evidence type="ECO:0000256" key="1">
    <source>
        <dbReference type="PROSITE-ProRule" id="PRU00339"/>
    </source>
</evidence>
<dbReference type="Pfam" id="PF13181">
    <property type="entry name" value="TPR_8"/>
    <property type="match status" value="1"/>
</dbReference>
<dbReference type="InterPro" id="IPR007655">
    <property type="entry name" value="Slam_C"/>
</dbReference>
<name>A0A401FT10_9BACT</name>
<feature type="domain" description="Surface lipoprotein assembly modifier C-terminal" evidence="2">
    <location>
        <begin position="239"/>
        <end position="480"/>
    </location>
</feature>
<accession>A0A401FT10</accession>
<dbReference type="Gene3D" id="2.40.160.10">
    <property type="entry name" value="Porin"/>
    <property type="match status" value="1"/>
</dbReference>
<dbReference type="PANTHER" id="PTHR12558">
    <property type="entry name" value="CELL DIVISION CYCLE 16,23,27"/>
    <property type="match status" value="1"/>
</dbReference>
<feature type="repeat" description="TPR" evidence="1">
    <location>
        <begin position="148"/>
        <end position="181"/>
    </location>
</feature>
<evidence type="ECO:0000259" key="2">
    <source>
        <dbReference type="Pfam" id="PF04575"/>
    </source>
</evidence>
<dbReference type="Pfam" id="PF04575">
    <property type="entry name" value="SlipAM"/>
    <property type="match status" value="1"/>
</dbReference>
<dbReference type="InterPro" id="IPR011990">
    <property type="entry name" value="TPR-like_helical_dom_sf"/>
</dbReference>
<dbReference type="Gene3D" id="1.25.40.10">
    <property type="entry name" value="Tetratricopeptide repeat domain"/>
    <property type="match status" value="2"/>
</dbReference>
<organism evidence="3 4">
    <name type="scientific">Desulfonema ishimotonii</name>
    <dbReference type="NCBI Taxonomy" id="45657"/>
    <lineage>
        <taxon>Bacteria</taxon>
        <taxon>Pseudomonadati</taxon>
        <taxon>Thermodesulfobacteriota</taxon>
        <taxon>Desulfobacteria</taxon>
        <taxon>Desulfobacterales</taxon>
        <taxon>Desulfococcaceae</taxon>
        <taxon>Desulfonema</taxon>
    </lineage>
</organism>
<dbReference type="Pfam" id="PF13174">
    <property type="entry name" value="TPR_6"/>
    <property type="match status" value="1"/>
</dbReference>
<proteinExistence type="predicted"/>
<reference evidence="4" key="2">
    <citation type="submission" date="2019-01" db="EMBL/GenBank/DDBJ databases">
        <title>Genome sequence of Desulfonema ishimotonii strain Tokyo 01.</title>
        <authorList>
            <person name="Fukui M."/>
        </authorList>
    </citation>
    <scope>NUCLEOTIDE SEQUENCE [LARGE SCALE GENOMIC DNA]</scope>
    <source>
        <strain evidence="4">Tokyo 01</strain>
    </source>
</reference>
<comment type="caution">
    <text evidence="3">The sequence shown here is derived from an EMBL/GenBank/DDBJ whole genome shotgun (WGS) entry which is preliminary data.</text>
</comment>
<keyword evidence="4" id="KW-1185">Reference proteome</keyword>
<reference evidence="4" key="1">
    <citation type="submission" date="2017-11" db="EMBL/GenBank/DDBJ databases">
        <authorList>
            <person name="Watanabe M."/>
            <person name="Kojima H."/>
        </authorList>
    </citation>
    <scope>NUCLEOTIDE SEQUENCE [LARGE SCALE GENOMIC DNA]</scope>
    <source>
        <strain evidence="4">Tokyo 01</strain>
    </source>
</reference>
<dbReference type="SUPFAM" id="SSF48452">
    <property type="entry name" value="TPR-like"/>
    <property type="match status" value="1"/>
</dbReference>
<dbReference type="InterPro" id="IPR019734">
    <property type="entry name" value="TPR_rpt"/>
</dbReference>
<gene>
    <name evidence="3" type="ORF">DENIS_1052</name>
</gene>
<feature type="repeat" description="TPR" evidence="1">
    <location>
        <begin position="113"/>
        <end position="146"/>
    </location>
</feature>
<dbReference type="InterPro" id="IPR023614">
    <property type="entry name" value="Porin_dom_sf"/>
</dbReference>
<dbReference type="PROSITE" id="PS50005">
    <property type="entry name" value="TPR"/>
    <property type="match status" value="4"/>
</dbReference>
<dbReference type="AlphaFoldDB" id="A0A401FT10"/>
<evidence type="ECO:0000313" key="4">
    <source>
        <dbReference type="Proteomes" id="UP000288096"/>
    </source>
</evidence>